<protein>
    <recommendedName>
        <fullName evidence="4">SH3 domain-containing protein</fullName>
    </recommendedName>
</protein>
<comment type="caution">
    <text evidence="2">The sequence shown here is derived from an EMBL/GenBank/DDBJ whole genome shotgun (WGS) entry which is preliminary data.</text>
</comment>
<evidence type="ECO:0000313" key="2">
    <source>
        <dbReference type="EMBL" id="KAK5034068.1"/>
    </source>
</evidence>
<proteinExistence type="predicted"/>
<gene>
    <name evidence="2" type="ORF">LTR16_012054</name>
</gene>
<organism evidence="2 3">
    <name type="scientific">Cryomyces antarcticus</name>
    <dbReference type="NCBI Taxonomy" id="329879"/>
    <lineage>
        <taxon>Eukaryota</taxon>
        <taxon>Fungi</taxon>
        <taxon>Dikarya</taxon>
        <taxon>Ascomycota</taxon>
        <taxon>Pezizomycotina</taxon>
        <taxon>Dothideomycetes</taxon>
        <taxon>Dothideomycetes incertae sedis</taxon>
        <taxon>Cryomyces</taxon>
    </lineage>
</organism>
<sequence length="83" mass="9272">MPDRVLRPAERRPSDGHQGRQRAEHDAARVPLVPAKELGAVKVGDEVEVLETGEHWFIAGGVEREEQDRLYYALKEKGRKGAG</sequence>
<evidence type="ECO:0000313" key="3">
    <source>
        <dbReference type="Proteomes" id="UP001357485"/>
    </source>
</evidence>
<dbReference type="Proteomes" id="UP001357485">
    <property type="component" value="Unassembled WGS sequence"/>
</dbReference>
<feature type="region of interest" description="Disordered" evidence="1">
    <location>
        <begin position="1"/>
        <end position="28"/>
    </location>
</feature>
<accession>A0ABR0IT96</accession>
<evidence type="ECO:0008006" key="4">
    <source>
        <dbReference type="Google" id="ProtNLM"/>
    </source>
</evidence>
<evidence type="ECO:0000256" key="1">
    <source>
        <dbReference type="SAM" id="MobiDB-lite"/>
    </source>
</evidence>
<keyword evidence="3" id="KW-1185">Reference proteome</keyword>
<dbReference type="EMBL" id="JAVRRA010028608">
    <property type="protein sequence ID" value="KAK5034068.1"/>
    <property type="molecule type" value="Genomic_DNA"/>
</dbReference>
<name>A0ABR0IT96_9PEZI</name>
<reference evidence="2 3" key="1">
    <citation type="submission" date="2023-08" db="EMBL/GenBank/DDBJ databases">
        <title>Black Yeasts Isolated from many extreme environments.</title>
        <authorList>
            <person name="Coleine C."/>
            <person name="Stajich J.E."/>
            <person name="Selbmann L."/>
        </authorList>
    </citation>
    <scope>NUCLEOTIDE SEQUENCE [LARGE SCALE GENOMIC DNA]</scope>
    <source>
        <strain evidence="2 3">CCFEE 536</strain>
    </source>
</reference>